<feature type="compositionally biased region" description="Polar residues" evidence="16">
    <location>
        <begin position="1100"/>
        <end position="1121"/>
    </location>
</feature>
<dbReference type="CDD" id="cd15559">
    <property type="entry name" value="PHD1_BPTF"/>
    <property type="match status" value="1"/>
</dbReference>
<dbReference type="InterPro" id="IPR011011">
    <property type="entry name" value="Znf_FYVE_PHD"/>
</dbReference>
<feature type="region of interest" description="Disordered" evidence="16">
    <location>
        <begin position="1968"/>
        <end position="2017"/>
    </location>
</feature>
<keyword evidence="5 14" id="KW-0863">Zinc-finger</keyword>
<dbReference type="GO" id="GO:0006338">
    <property type="term" value="P:chromatin remodeling"/>
    <property type="evidence" value="ECO:0007669"/>
    <property type="project" value="UniProtKB-ARBA"/>
</dbReference>
<evidence type="ECO:0000313" key="20">
    <source>
        <dbReference type="Ensembl" id="ENSSLUP00000027612.1"/>
    </source>
</evidence>
<reference evidence="20" key="2">
    <citation type="submission" date="2025-09" db="UniProtKB">
        <authorList>
            <consortium name="Ensembl"/>
        </authorList>
    </citation>
    <scope>IDENTIFICATION</scope>
</reference>
<evidence type="ECO:0000256" key="5">
    <source>
        <dbReference type="ARBA" id="ARBA00022771"/>
    </source>
</evidence>
<evidence type="ECO:0000256" key="3">
    <source>
        <dbReference type="ARBA" id="ARBA00022723"/>
    </source>
</evidence>
<feature type="compositionally biased region" description="Low complexity" evidence="16">
    <location>
        <begin position="1968"/>
        <end position="2001"/>
    </location>
</feature>
<keyword evidence="12" id="KW-0539">Nucleus</keyword>
<dbReference type="InterPro" id="IPR018359">
    <property type="entry name" value="Bromodomain_CS"/>
</dbReference>
<protein>
    <submittedName>
        <fullName evidence="20">Bromodomain PHD finger transcription factor</fullName>
    </submittedName>
</protein>
<feature type="region of interest" description="Disordered" evidence="16">
    <location>
        <begin position="1669"/>
        <end position="1699"/>
    </location>
</feature>
<keyword evidence="4" id="KW-0677">Repeat</keyword>
<evidence type="ECO:0000256" key="7">
    <source>
        <dbReference type="ARBA" id="ARBA00022853"/>
    </source>
</evidence>
<evidence type="ECO:0000259" key="18">
    <source>
        <dbReference type="PROSITE" id="PS50016"/>
    </source>
</evidence>
<feature type="region of interest" description="Disordered" evidence="16">
    <location>
        <begin position="469"/>
        <end position="491"/>
    </location>
</feature>
<comment type="subcellular location">
    <subcellularLocation>
        <location evidence="1">Nucleus</location>
    </subcellularLocation>
</comment>
<dbReference type="CDD" id="cd05509">
    <property type="entry name" value="Bromo_gcn5_like"/>
    <property type="match status" value="1"/>
</dbReference>
<feature type="compositionally biased region" description="Polar residues" evidence="16">
    <location>
        <begin position="1147"/>
        <end position="1163"/>
    </location>
</feature>
<feature type="region of interest" description="Disordered" evidence="16">
    <location>
        <begin position="2156"/>
        <end position="2229"/>
    </location>
</feature>
<dbReference type="SUPFAM" id="SSF47370">
    <property type="entry name" value="Bromodomain"/>
    <property type="match status" value="1"/>
</dbReference>
<keyword evidence="10 13" id="KW-0103">Bromodomain</keyword>
<feature type="region of interest" description="Disordered" evidence="16">
    <location>
        <begin position="823"/>
        <end position="861"/>
    </location>
</feature>
<dbReference type="FunFam" id="1.20.920.10:FF:000018">
    <property type="entry name" value="nucleosome-remodeling factor subunit BPTF isoform X1"/>
    <property type="match status" value="1"/>
</dbReference>
<evidence type="ECO:0000256" key="13">
    <source>
        <dbReference type="PROSITE-ProRule" id="PRU00035"/>
    </source>
</evidence>
<feature type="region of interest" description="Disordered" evidence="16">
    <location>
        <begin position="1867"/>
        <end position="1889"/>
    </location>
</feature>
<reference evidence="20" key="1">
    <citation type="submission" date="2025-08" db="UniProtKB">
        <authorList>
            <consortium name="Ensembl"/>
        </authorList>
    </citation>
    <scope>IDENTIFICATION</scope>
</reference>
<evidence type="ECO:0000256" key="12">
    <source>
        <dbReference type="ARBA" id="ARBA00023242"/>
    </source>
</evidence>
<proteinExistence type="predicted"/>
<dbReference type="Pfam" id="PF15613">
    <property type="entry name" value="WSD"/>
    <property type="match status" value="1"/>
</dbReference>
<dbReference type="InterPro" id="IPR036427">
    <property type="entry name" value="Bromodomain-like_sf"/>
</dbReference>
<dbReference type="InterPro" id="IPR019787">
    <property type="entry name" value="Znf_PHD-finger"/>
</dbReference>
<keyword evidence="6" id="KW-0862">Zinc</keyword>
<evidence type="ECO:0000256" key="2">
    <source>
        <dbReference type="ARBA" id="ARBA00022553"/>
    </source>
</evidence>
<dbReference type="SMART" id="SM00571">
    <property type="entry name" value="DDT"/>
    <property type="match status" value="1"/>
</dbReference>
<dbReference type="PROSITE" id="PS50014">
    <property type="entry name" value="BROMODOMAIN_2"/>
    <property type="match status" value="1"/>
</dbReference>
<feature type="compositionally biased region" description="Polar residues" evidence="16">
    <location>
        <begin position="53"/>
        <end position="66"/>
    </location>
</feature>
<feature type="compositionally biased region" description="Acidic residues" evidence="16">
    <location>
        <begin position="1"/>
        <end position="50"/>
    </location>
</feature>
<feature type="compositionally biased region" description="Polar residues" evidence="16">
    <location>
        <begin position="2002"/>
        <end position="2017"/>
    </location>
</feature>
<dbReference type="GeneTree" id="ENSGT00940000154830"/>
<keyword evidence="8" id="KW-0805">Transcription regulation</keyword>
<evidence type="ECO:0000256" key="6">
    <source>
        <dbReference type="ARBA" id="ARBA00022833"/>
    </source>
</evidence>
<dbReference type="InterPro" id="IPR013083">
    <property type="entry name" value="Znf_RING/FYVE/PHD"/>
</dbReference>
<dbReference type="GO" id="GO:0008270">
    <property type="term" value="F:zinc ion binding"/>
    <property type="evidence" value="ECO:0007669"/>
    <property type="project" value="UniProtKB-KW"/>
</dbReference>
<evidence type="ECO:0000256" key="9">
    <source>
        <dbReference type="ARBA" id="ARBA00023054"/>
    </source>
</evidence>
<dbReference type="SMART" id="SM00297">
    <property type="entry name" value="BROMO"/>
    <property type="match status" value="1"/>
</dbReference>
<feature type="compositionally biased region" description="Polar residues" evidence="16">
    <location>
        <begin position="2188"/>
        <end position="2201"/>
    </location>
</feature>
<evidence type="ECO:0000256" key="14">
    <source>
        <dbReference type="PROSITE-ProRule" id="PRU00146"/>
    </source>
</evidence>
<dbReference type="InterPro" id="IPR001487">
    <property type="entry name" value="Bromodomain"/>
</dbReference>
<dbReference type="Pfam" id="PF02791">
    <property type="entry name" value="DDT"/>
    <property type="match status" value="1"/>
</dbReference>
<organism evidence="20 21">
    <name type="scientific">Sander lucioperca</name>
    <name type="common">Pike-perch</name>
    <name type="synonym">Perca lucioperca</name>
    <dbReference type="NCBI Taxonomy" id="283035"/>
    <lineage>
        <taxon>Eukaryota</taxon>
        <taxon>Metazoa</taxon>
        <taxon>Chordata</taxon>
        <taxon>Craniata</taxon>
        <taxon>Vertebrata</taxon>
        <taxon>Euteleostomi</taxon>
        <taxon>Actinopterygii</taxon>
        <taxon>Neopterygii</taxon>
        <taxon>Teleostei</taxon>
        <taxon>Neoteleostei</taxon>
        <taxon>Acanthomorphata</taxon>
        <taxon>Eupercaria</taxon>
        <taxon>Perciformes</taxon>
        <taxon>Percoidei</taxon>
        <taxon>Percidae</taxon>
        <taxon>Luciopercinae</taxon>
        <taxon>Sander</taxon>
    </lineage>
</organism>
<feature type="domain" description="PHD-type" evidence="18">
    <location>
        <begin position="2238"/>
        <end position="2289"/>
    </location>
</feature>
<evidence type="ECO:0000256" key="15">
    <source>
        <dbReference type="SAM" id="Coils"/>
    </source>
</evidence>
<dbReference type="Ensembl" id="ENSSLUT00000028502.1">
    <property type="protein sequence ID" value="ENSSLUP00000027612.1"/>
    <property type="gene ID" value="ENSSLUG00000010494.1"/>
</dbReference>
<feature type="coiled-coil region" evidence="15">
    <location>
        <begin position="2084"/>
        <end position="2111"/>
    </location>
</feature>
<keyword evidence="9 15" id="KW-0175">Coiled coil</keyword>
<dbReference type="GO" id="GO:0016589">
    <property type="term" value="C:NURF complex"/>
    <property type="evidence" value="ECO:0007669"/>
    <property type="project" value="InterPro"/>
</dbReference>
<evidence type="ECO:0000256" key="16">
    <source>
        <dbReference type="SAM" id="MobiDB-lite"/>
    </source>
</evidence>
<keyword evidence="7" id="KW-0156">Chromatin regulator</keyword>
<dbReference type="InterPro" id="IPR018501">
    <property type="entry name" value="DDT_dom"/>
</dbReference>
<dbReference type="InterPro" id="IPR001965">
    <property type="entry name" value="Znf_PHD"/>
</dbReference>
<feature type="region of interest" description="Disordered" evidence="16">
    <location>
        <begin position="1100"/>
        <end position="1174"/>
    </location>
</feature>
<evidence type="ECO:0000256" key="8">
    <source>
        <dbReference type="ARBA" id="ARBA00023015"/>
    </source>
</evidence>
<keyword evidence="11" id="KW-0804">Transcription</keyword>
<keyword evidence="21" id="KW-1185">Reference proteome</keyword>
<dbReference type="Pfam" id="PF00628">
    <property type="entry name" value="PHD"/>
    <property type="match status" value="2"/>
</dbReference>
<evidence type="ECO:0000313" key="21">
    <source>
        <dbReference type="Proteomes" id="UP000694568"/>
    </source>
</evidence>
<feature type="compositionally biased region" description="Low complexity" evidence="16">
    <location>
        <begin position="1867"/>
        <end position="1887"/>
    </location>
</feature>
<dbReference type="PROSITE" id="PS01359">
    <property type="entry name" value="ZF_PHD_1"/>
    <property type="match status" value="2"/>
</dbReference>
<evidence type="ECO:0000256" key="10">
    <source>
        <dbReference type="ARBA" id="ARBA00023117"/>
    </source>
</evidence>
<dbReference type="CDD" id="cd15560">
    <property type="entry name" value="PHD2_3_BPTF"/>
    <property type="match status" value="1"/>
</dbReference>
<dbReference type="Pfam" id="PF00439">
    <property type="entry name" value="Bromodomain"/>
    <property type="match status" value="1"/>
</dbReference>
<evidence type="ECO:0000256" key="11">
    <source>
        <dbReference type="ARBA" id="ARBA00023163"/>
    </source>
</evidence>
<dbReference type="PROSITE" id="PS50016">
    <property type="entry name" value="ZF_PHD_2"/>
    <property type="match status" value="2"/>
</dbReference>
<feature type="region of interest" description="Disordered" evidence="16">
    <location>
        <begin position="1608"/>
        <end position="1638"/>
    </location>
</feature>
<feature type="compositionally biased region" description="Basic and acidic residues" evidence="16">
    <location>
        <begin position="1669"/>
        <end position="1681"/>
    </location>
</feature>
<feature type="compositionally biased region" description="Low complexity" evidence="16">
    <location>
        <begin position="2160"/>
        <end position="2180"/>
    </location>
</feature>
<feature type="region of interest" description="Disordered" evidence="16">
    <location>
        <begin position="1302"/>
        <end position="1324"/>
    </location>
</feature>
<dbReference type="PRINTS" id="PR00503">
    <property type="entry name" value="BROMODOMAIN"/>
</dbReference>
<feature type="domain" description="Bromo" evidence="17">
    <location>
        <begin position="2315"/>
        <end position="2385"/>
    </location>
</feature>
<dbReference type="InterPro" id="IPR019786">
    <property type="entry name" value="Zinc_finger_PHD-type_CS"/>
</dbReference>
<feature type="compositionally biased region" description="Polar residues" evidence="16">
    <location>
        <begin position="1684"/>
        <end position="1698"/>
    </location>
</feature>
<dbReference type="GO" id="GO:0045892">
    <property type="term" value="P:negative regulation of DNA-templated transcription"/>
    <property type="evidence" value="ECO:0007669"/>
    <property type="project" value="UniProtKB-ARBA"/>
</dbReference>
<feature type="compositionally biased region" description="Polar residues" evidence="16">
    <location>
        <begin position="906"/>
        <end position="927"/>
    </location>
</feature>
<dbReference type="GO" id="GO:0045944">
    <property type="term" value="P:positive regulation of transcription by RNA polymerase II"/>
    <property type="evidence" value="ECO:0007669"/>
    <property type="project" value="UniProtKB-ARBA"/>
</dbReference>
<dbReference type="Proteomes" id="UP000694568">
    <property type="component" value="Unplaced"/>
</dbReference>
<dbReference type="FunFam" id="3.30.40.10:FF:000036">
    <property type="entry name" value="nucleosome-remodeling factor subunit BPTF isoform X1"/>
    <property type="match status" value="1"/>
</dbReference>
<dbReference type="Gene3D" id="3.30.40.10">
    <property type="entry name" value="Zinc/RING finger domain, C3HC4 (zinc finger)"/>
    <property type="match status" value="2"/>
</dbReference>
<keyword evidence="3" id="KW-0479">Metal-binding</keyword>
<keyword evidence="2" id="KW-0597">Phosphoprotein</keyword>
<sequence>ELSADEEDDNLSYRSDEDELLNDNPSDLEEEEALGNDSDYLEELPDDDDASYCTESSFRSHSTLGSTPGRRKSRALRPQSPILEAKDIPSLELPKSSEDLQVPTSQLLNVSAVYEVLRNFGSVLRLSPFRFEDFCAALVSQEQCTLLAETHISLLKAILREEDTSNTTFGPTDVKDSVNSTLYFVDGMTWPEVVRAYCESDPEYRHILPFQECEDYPFEPLDSKIKVLQFLVDQFLATNIAREELMSEGVVAYDDHCRVCHRLGDLLCCETCSAVYHLECVKPPLQEVPEDEWQCEVCVAHKVPGVADCIPEVQRSRPFIRELPVGYDRHNRKYWFLNRRIVVEEDGEQEDKAIWYYSTKVQLAELIDCLDKQYWEADLYAALEEIRDEVHGHMDITEDLTNKARGSNKCFLTAANEEILERLRAKKEEELEEVKRRAAEEAQKARLEMEKKEMDTWLLLSLTEPGIGFSGDGKDSANGETGPGSKKSAATRMVTRLRNPESKLSQMKNQQVAAAVHEANKGFKEGKEVLVVNAQGDVTRVSTRGKEVVMKGTLSQYFKLGQEGKYRVYHNQYSSNTVALNKHQHREDHDKRRHLSHKFCMTPAGEFKWNGSIHGSKILTISTLRITIIQLENNVPAPFMHPNWASHRTNWIKAVQMCSKAREFALALAILECAIKPVAMLPVWKDSLGHTRLNRMTSIEREEKEKVKKREKKLEDEETMQQATWVKYTFPIKHQVWKQKGEEYRVTGYGGWSWISKTYVQRFVPRLPGNTNANYRKELEDVCFQTNLKNKLCVIVFSKDAKLGKKCTLLDLSRRPSVSAPEAQGAAVLHSEAKDQDSSGLSKLEKVSIKEEPKEGPTRPFNYDVVDVSKGFLTRIAYKKKVRSSKLDSLLERRVKQHVIEERQRQQVSASNPQTPTPVSSTSNPALSTPVRPRSPLKPHTLAQTQLALGKASTTQTSGPGKVGGREVESESLVELSKTTDELVTPPLPSPVPDSTPKDSCSTGTQNQTSSIPQVLEANLVERTMGPKEIKTDSSVQEGVTLPDVHETTAGGIHSSLERQTASVPSDVTKAVHIENTGSEVPNLKLDSLRTSTSVLDQISSQNISPSKGIQQNPDTLSSAHSGIEENGMGPEENQENIQGIGLGKTEGNSTPGPVSPLPQVNGNDGLGSESMLSNSVMSSNNVVLSNSPQPMVNSIGKVEEQGLVVSLKDSTQQQPLVNGDLASVNDCTEVRGEEPSLASKVECKTVIIDQHYEPPLKKTKLENNINALGANTQSTLQHSSTSVETKPSPVVKIIRMAPSPIPSAEESSLSDDFAEENSNSGTTEPLKTIITQVTTTSTTTTTVVSTEMRIAKVPLKASVVVMKPDVSTKENSAVSTLTTMTKTTVTKICSPGLDGQSEASQSEIVTQEQRTALSASISKSTTDTSGKTSVSSVAVSLEDSSSTKGRVRLLKFSRTKKTRSDTALPSYRKFVTKSSRKSIFVLPHDDLKVLARRGGFREVSIFSYNAKPALDIWPYPSPRPTFGITWRYRLQTVKSLAGVSLMLRLLWASLRWDDMAVKPSAAVGTTRTETSDTEITTTEIIKRRDVGPYGIRSEYCIRKIICPLGVPETPKETHTPQRKGLRSSALRPKKPEPAKQTGPVVIETWVAEEELDLWEIRAFSERVEKEKAQAAEQAKKRLEQKPGSVTATPTGTPSTPVATPKVIVSSLSGQGTPSTKVVLSSKMGTPVTFQQNKNFQQSFATWVKQGQSTQGVVQQKVLGIIPSSTAGGAQTYTTFQPRTTTLNIRHNTPAGDISTISVLAAGGQIRPGMTVIRTPIQQTGPMGKTILRTPLMVQQGQGGQQVVTQIIRGQAVSTAISGASPVATVTGQGAASPTTAGQTPPGTPRAQGQGQVKLTLAQLTQLTQAGVGGTQQALTVMVQGQGQTTGQLQVIPHGVTVIPGPGQQLMQAALPNGQVQRFLFTPLASAATPTSSTIPTSTKTPAQPAQKAAAPIQAGATPLATTSTPSLATPQGQLPPQTQAHMPIQSPTSLQVKTQGGTVVMKQNAVIEHLKQKKTMTPAEREENQRMIVCNQVMKFILDRIDKDERQAAKRRKKEEVVEAKRRLANASKLSSLLYRHKESLKMEILKKRALLDKELQLEAQEELKRDLLRMRREKERAQAAAQQAAQAAAAAAAHNQQQHTLAHTHGITSQHHLTTGITSTHKRKREEERDTTTSAKSKKKKMISTTSTKESKKDTKLYCVCKTPYDETKFYIGCDRCQNWYHGRCVGILQSEANHIDEYVCPQCQSTEDAMTVFTPLTDKDYEGLRRILRSLQAHKMAWPFLEPVDPNDAPDYYRVIKEPMDLSTMEERIQKREYIKLTEFVADMTKIFDNCRYYNPSDSPFYQCAEVLETFFVQKLKGFKASR</sequence>
<feature type="compositionally biased region" description="Polar residues" evidence="16">
    <location>
        <begin position="942"/>
        <end position="959"/>
    </location>
</feature>
<feature type="region of interest" description="Disordered" evidence="16">
    <location>
        <begin position="1"/>
        <end position="90"/>
    </location>
</feature>
<dbReference type="PROSITE" id="PS50827">
    <property type="entry name" value="DDT"/>
    <property type="match status" value="1"/>
</dbReference>
<feature type="compositionally biased region" description="Basic and acidic residues" evidence="16">
    <location>
        <begin position="831"/>
        <end position="857"/>
    </location>
</feature>
<dbReference type="PANTHER" id="PTHR45975">
    <property type="entry name" value="NUCLEOSOME-REMODELING FACTOR SUBUNIT BPTF"/>
    <property type="match status" value="1"/>
</dbReference>
<name>A0A8C9YMR6_SANLU</name>
<dbReference type="Gene3D" id="1.20.920.10">
    <property type="entry name" value="Bromodomain-like"/>
    <property type="match status" value="1"/>
</dbReference>
<evidence type="ECO:0000256" key="1">
    <source>
        <dbReference type="ARBA" id="ARBA00004123"/>
    </source>
</evidence>
<dbReference type="FunFam" id="3.30.40.10:FF:000048">
    <property type="entry name" value="nucleosome-remodeling factor subunit BPTF isoform X1"/>
    <property type="match status" value="1"/>
</dbReference>
<dbReference type="SMART" id="SM00249">
    <property type="entry name" value="PHD"/>
    <property type="match status" value="2"/>
</dbReference>
<dbReference type="InterPro" id="IPR028941">
    <property type="entry name" value="WHIM2_dom"/>
</dbReference>
<evidence type="ECO:0000256" key="4">
    <source>
        <dbReference type="ARBA" id="ARBA00022737"/>
    </source>
</evidence>
<dbReference type="PROSITE" id="PS00633">
    <property type="entry name" value="BROMODOMAIN_1"/>
    <property type="match status" value="1"/>
</dbReference>
<evidence type="ECO:0000259" key="17">
    <source>
        <dbReference type="PROSITE" id="PS50014"/>
    </source>
</evidence>
<feature type="compositionally biased region" description="Polar residues" evidence="16">
    <location>
        <begin position="998"/>
        <end position="1013"/>
    </location>
</feature>
<feature type="coiled-coil region" evidence="15">
    <location>
        <begin position="413"/>
        <end position="455"/>
    </location>
</feature>
<evidence type="ECO:0000259" key="19">
    <source>
        <dbReference type="PROSITE" id="PS50827"/>
    </source>
</evidence>
<feature type="domain" description="PHD-type" evidence="18">
    <location>
        <begin position="254"/>
        <end position="301"/>
    </location>
</feature>
<feature type="domain" description="DDT" evidence="19">
    <location>
        <begin position="104"/>
        <end position="164"/>
    </location>
</feature>
<dbReference type="GO" id="GO:0000978">
    <property type="term" value="F:RNA polymerase II cis-regulatory region sequence-specific DNA binding"/>
    <property type="evidence" value="ECO:0007669"/>
    <property type="project" value="TreeGrafter"/>
</dbReference>
<feature type="region of interest" description="Disordered" evidence="16">
    <location>
        <begin position="901"/>
        <end position="1013"/>
    </location>
</feature>
<dbReference type="PANTHER" id="PTHR45975:SF2">
    <property type="entry name" value="NUCLEOSOME-REMODELING FACTOR SUBUNIT BPTF"/>
    <property type="match status" value="1"/>
</dbReference>
<dbReference type="SUPFAM" id="SSF57903">
    <property type="entry name" value="FYVE/PHD zinc finger"/>
    <property type="match status" value="2"/>
</dbReference>
<accession>A0A8C9YMR6</accession>
<dbReference type="InterPro" id="IPR038028">
    <property type="entry name" value="BPTF"/>
</dbReference>